<dbReference type="EMBL" id="WRXO01000001">
    <property type="protein sequence ID" value="MVT39538.1"/>
    <property type="molecule type" value="Genomic_DNA"/>
</dbReference>
<sequence length="1057" mass="118454">MKTFGLMVFNILIIAIYSYGQKGDDGTPNNIVVVPPTPDVAKIAEYGDIQSNLFNGVPNIGIPIYTISVDNFSLPISLKYNASGFKVDEMSSAVGLGWSLFAGGNIAISVRGRSDNLANRYVLANYNDFSPDDQTLPTGGGRSDYEWAKFMIDNNYDTEQDIYYYTVGDYSGKFFMNNDLTRIIQVPYSNLKITKQNGYRIRDTKGVEYVFADPETISTTQRCSVGVSNLRGSSTNNITGSSLSQITTANGRKINFSYESIDLKYPVGMDETRYVSPASQPSGQCSLLDSKDRLCQMISLSQQRRLKTITFDDSSLVINFNYDITTREDIALDNIRYGNRLKSIEVYCNSVLQKRFTLSHDYFRTQAYNTTQSIDDQSLNSRLKLTSVSEEGVGSYVFNYNERELLPARLSFAQDLWGYYNQKNANTSLIPKELYPDGRGANRTSISNFKTAFLLEKMMYPTGGSTSFRYEPHTDSQFVQHTAAVTKTLYLGYTGTGLGRSFRDTVVLSGISRNCTISYYVSESSTDRSTGSIQYPDGTILSLTTPGFNSLSRALNNGTYIIAINNTNANVVKSIGISSTVDSTYNTKEVVIVGGVRIAKMTDISTTGAEKSTFYDYNIPNTTKSSITYTHKSPGLINSFYTRTASASSFTECSYNVLSSSSYPDLGTDLNENPIGYQYVTVKKDSLGLVGRKKYKFSIKPSDLIGDISVPGTPEWCRGKQIESITEQYNPATTSWIVVEKEQAVYKTNFHPQAMLTPGYPQEHEELVPNFRLRYLKTELSNAGLTFPAEFIYETFECKSTWVRLDQQKKFYYGGNNQTLIDSVQYSYANLDHVQPTTIASLDSKGRLIQLLRKYPQDFAGTPVYDTMVSRNILPIIQEDQYRSNQFVKNDKTNYLLFGQLPLPSSVEEKSGTSNSIIKTTYQKYDTFGNLQQLVKANGVVESYIWGYKNKYPIAKVVGVNYADAISYLNTNLVNSALPSDQTIKDEVTKVRNGLVGRGFVNTYTFIPWIGMTTSVNSKGRALYYLFDSQGRLKVVKDNDGKILKFYDYQYQVPVNQ</sequence>
<evidence type="ECO:0008006" key="3">
    <source>
        <dbReference type="Google" id="ProtNLM"/>
    </source>
</evidence>
<dbReference type="OrthoDB" id="680656at2"/>
<organism evidence="1 2">
    <name type="scientific">Chitinophaga oryziterrae</name>
    <dbReference type="NCBI Taxonomy" id="1031224"/>
    <lineage>
        <taxon>Bacteria</taxon>
        <taxon>Pseudomonadati</taxon>
        <taxon>Bacteroidota</taxon>
        <taxon>Chitinophagia</taxon>
        <taxon>Chitinophagales</taxon>
        <taxon>Chitinophagaceae</taxon>
        <taxon>Chitinophaga</taxon>
    </lineage>
</organism>
<dbReference type="RefSeq" id="WP_157298204.1">
    <property type="nucleotide sequence ID" value="NZ_BAAAZB010000005.1"/>
</dbReference>
<protein>
    <recommendedName>
        <fullName evidence="3">YD repeat-containing protein</fullName>
    </recommendedName>
</protein>
<reference evidence="1 2" key="1">
    <citation type="submission" date="2019-12" db="EMBL/GenBank/DDBJ databases">
        <title>The draft genomic sequence of strain Chitinophaga oryziterrae JCM 16595.</title>
        <authorList>
            <person name="Zhang X."/>
        </authorList>
    </citation>
    <scope>NUCLEOTIDE SEQUENCE [LARGE SCALE GENOMIC DNA]</scope>
    <source>
        <strain evidence="1 2">JCM 16595</strain>
    </source>
</reference>
<accession>A0A6N8J4E0</accession>
<evidence type="ECO:0000313" key="1">
    <source>
        <dbReference type="EMBL" id="MVT39538.1"/>
    </source>
</evidence>
<name>A0A6N8J4E0_9BACT</name>
<dbReference type="Proteomes" id="UP000468388">
    <property type="component" value="Unassembled WGS sequence"/>
</dbReference>
<dbReference type="AlphaFoldDB" id="A0A6N8J4E0"/>
<evidence type="ECO:0000313" key="2">
    <source>
        <dbReference type="Proteomes" id="UP000468388"/>
    </source>
</evidence>
<proteinExistence type="predicted"/>
<comment type="caution">
    <text evidence="1">The sequence shown here is derived from an EMBL/GenBank/DDBJ whole genome shotgun (WGS) entry which is preliminary data.</text>
</comment>
<gene>
    <name evidence="1" type="ORF">GO495_02975</name>
</gene>
<keyword evidence="2" id="KW-1185">Reference proteome</keyword>